<evidence type="ECO:0000256" key="5">
    <source>
        <dbReference type="ARBA" id="ARBA00022723"/>
    </source>
</evidence>
<reference evidence="13" key="1">
    <citation type="journal article" date="2019" name="Int. J. Syst. Evol. Microbiol.">
        <title>The Global Catalogue of Microorganisms (GCM) 10K type strain sequencing project: providing services to taxonomists for standard genome sequencing and annotation.</title>
        <authorList>
            <consortium name="The Broad Institute Genomics Platform"/>
            <consortium name="The Broad Institute Genome Sequencing Center for Infectious Disease"/>
            <person name="Wu L."/>
            <person name="Ma J."/>
        </authorList>
    </citation>
    <scope>NUCLEOTIDE SEQUENCE [LARGE SCALE GENOMIC DNA]</scope>
    <source>
        <strain evidence="13">CGMCC 1.15475</strain>
    </source>
</reference>
<keyword evidence="10 11" id="KW-0784">Thiamine biosynthesis</keyword>
<dbReference type="HAMAP" id="MF_00228">
    <property type="entry name" value="Thz_kinase"/>
    <property type="match status" value="1"/>
</dbReference>
<keyword evidence="5 11" id="KW-0479">Metal-binding</keyword>
<organism evidence="12 13">
    <name type="scientific">Planococcus chinensis</name>
    <dbReference type="NCBI Taxonomy" id="272917"/>
    <lineage>
        <taxon>Bacteria</taxon>
        <taxon>Bacillati</taxon>
        <taxon>Bacillota</taxon>
        <taxon>Bacilli</taxon>
        <taxon>Bacillales</taxon>
        <taxon>Caryophanaceae</taxon>
        <taxon>Planococcus</taxon>
    </lineage>
</organism>
<sequence length="264" mass="27481">MLNEVQSKEPIIHCITNQVAANFQANGLLALGASPIMGDAVEEAEELTLLADALSLNIGTLSQRSLDSMLISGKTANRKGIPVVLDPVGAGATRFRLSAVNQLLQHVEITLLRCNAGELAAIAGADWQAKGVDAGAGDADIEPLAMEVARRYRLAVAVTGETDLVTDGQTVEYIPHGSPKMAEITGMGCLLSAVAAAFLASVEGPPMTIAAEALRYYGIAGENAAAETPGPGNFSARFLDLLASTEQQDIDEASKMGGMLYGRD</sequence>
<evidence type="ECO:0000256" key="4">
    <source>
        <dbReference type="ARBA" id="ARBA00022679"/>
    </source>
</evidence>
<keyword evidence="7 11" id="KW-0418">Kinase</keyword>
<dbReference type="NCBIfam" id="NF006830">
    <property type="entry name" value="PRK09355.1"/>
    <property type="match status" value="1"/>
</dbReference>
<evidence type="ECO:0000256" key="2">
    <source>
        <dbReference type="ARBA" id="ARBA00001946"/>
    </source>
</evidence>
<dbReference type="Pfam" id="PF02110">
    <property type="entry name" value="HK"/>
    <property type="match status" value="1"/>
</dbReference>
<comment type="function">
    <text evidence="11">Catalyzes the phosphorylation of the hydroxyl group of 4-methyl-5-beta-hydroxyethylthiazole (THZ).</text>
</comment>
<keyword evidence="4 11" id="KW-0808">Transferase</keyword>
<dbReference type="RefSeq" id="WP_204892427.1">
    <property type="nucleotide sequence ID" value="NZ_JBHUFW010000004.1"/>
</dbReference>
<evidence type="ECO:0000256" key="9">
    <source>
        <dbReference type="ARBA" id="ARBA00022842"/>
    </source>
</evidence>
<evidence type="ECO:0000256" key="8">
    <source>
        <dbReference type="ARBA" id="ARBA00022840"/>
    </source>
</evidence>
<feature type="binding site" evidence="11">
    <location>
        <position position="186"/>
    </location>
    <ligand>
        <name>substrate</name>
    </ligand>
</feature>
<comment type="cofactor">
    <cofactor evidence="2 11">
        <name>Mg(2+)</name>
        <dbReference type="ChEBI" id="CHEBI:18420"/>
    </cofactor>
</comment>
<comment type="caution">
    <text evidence="12">The sequence shown here is derived from an EMBL/GenBank/DDBJ whole genome shotgun (WGS) entry which is preliminary data.</text>
</comment>
<dbReference type="InterPro" id="IPR029056">
    <property type="entry name" value="Ribokinase-like"/>
</dbReference>
<dbReference type="NCBIfam" id="TIGR00694">
    <property type="entry name" value="thiM"/>
    <property type="match status" value="1"/>
</dbReference>
<evidence type="ECO:0000256" key="1">
    <source>
        <dbReference type="ARBA" id="ARBA00001771"/>
    </source>
</evidence>
<dbReference type="PIRSF" id="PIRSF000513">
    <property type="entry name" value="Thz_kinase"/>
    <property type="match status" value="1"/>
</dbReference>
<evidence type="ECO:0000256" key="6">
    <source>
        <dbReference type="ARBA" id="ARBA00022741"/>
    </source>
</evidence>
<comment type="catalytic activity">
    <reaction evidence="1 11">
        <text>5-(2-hydroxyethyl)-4-methylthiazole + ATP = 4-methyl-5-(2-phosphooxyethyl)-thiazole + ADP + H(+)</text>
        <dbReference type="Rhea" id="RHEA:24212"/>
        <dbReference type="ChEBI" id="CHEBI:15378"/>
        <dbReference type="ChEBI" id="CHEBI:17957"/>
        <dbReference type="ChEBI" id="CHEBI:30616"/>
        <dbReference type="ChEBI" id="CHEBI:58296"/>
        <dbReference type="ChEBI" id="CHEBI:456216"/>
        <dbReference type="EC" id="2.7.1.50"/>
    </reaction>
</comment>
<evidence type="ECO:0000313" key="12">
    <source>
        <dbReference type="EMBL" id="MFD1862535.1"/>
    </source>
</evidence>
<feature type="binding site" evidence="11">
    <location>
        <position position="113"/>
    </location>
    <ligand>
        <name>ATP</name>
        <dbReference type="ChEBI" id="CHEBI:30616"/>
    </ligand>
</feature>
<dbReference type="Proteomes" id="UP001597273">
    <property type="component" value="Unassembled WGS sequence"/>
</dbReference>
<feature type="binding site" evidence="11">
    <location>
        <position position="37"/>
    </location>
    <ligand>
        <name>substrate</name>
    </ligand>
</feature>
<dbReference type="GO" id="GO:0004417">
    <property type="term" value="F:hydroxyethylthiazole kinase activity"/>
    <property type="evidence" value="ECO:0007669"/>
    <property type="project" value="UniProtKB-EC"/>
</dbReference>
<accession>A0ABW4QG12</accession>
<dbReference type="SUPFAM" id="SSF53613">
    <property type="entry name" value="Ribokinase-like"/>
    <property type="match status" value="1"/>
</dbReference>
<dbReference type="EMBL" id="JBHUFW010000004">
    <property type="protein sequence ID" value="MFD1862535.1"/>
    <property type="molecule type" value="Genomic_DNA"/>
</dbReference>
<evidence type="ECO:0000256" key="10">
    <source>
        <dbReference type="ARBA" id="ARBA00022977"/>
    </source>
</evidence>
<comment type="similarity">
    <text evidence="11">Belongs to the Thz kinase family.</text>
</comment>
<dbReference type="Gene3D" id="3.40.1190.20">
    <property type="match status" value="1"/>
</dbReference>
<keyword evidence="8 11" id="KW-0067">ATP-binding</keyword>
<evidence type="ECO:0000256" key="11">
    <source>
        <dbReference type="HAMAP-Rule" id="MF_00228"/>
    </source>
</evidence>
<dbReference type="InterPro" id="IPR000417">
    <property type="entry name" value="Hyethyz_kinase"/>
</dbReference>
<evidence type="ECO:0000313" key="13">
    <source>
        <dbReference type="Proteomes" id="UP001597273"/>
    </source>
</evidence>
<keyword evidence="13" id="KW-1185">Reference proteome</keyword>
<evidence type="ECO:0000256" key="7">
    <source>
        <dbReference type="ARBA" id="ARBA00022777"/>
    </source>
</evidence>
<comment type="pathway">
    <text evidence="3 11">Cofactor biosynthesis; thiamine diphosphate biosynthesis; 4-methyl-5-(2-phosphoethyl)-thiazole from 5-(2-hydroxyethyl)-4-methylthiazole: step 1/1.</text>
</comment>
<keyword evidence="9 11" id="KW-0460">Magnesium</keyword>
<proteinExistence type="inferred from homology"/>
<evidence type="ECO:0000256" key="3">
    <source>
        <dbReference type="ARBA" id="ARBA00004868"/>
    </source>
</evidence>
<dbReference type="CDD" id="cd01170">
    <property type="entry name" value="THZ_kinase"/>
    <property type="match status" value="1"/>
</dbReference>
<name>A0ABW4QG12_9BACL</name>
<feature type="binding site" evidence="11">
    <location>
        <position position="159"/>
    </location>
    <ligand>
        <name>ATP</name>
        <dbReference type="ChEBI" id="CHEBI:30616"/>
    </ligand>
</feature>
<dbReference type="PRINTS" id="PR01099">
    <property type="entry name" value="HYETHTZKNASE"/>
</dbReference>
<dbReference type="EC" id="2.7.1.50" evidence="11"/>
<keyword evidence="6 11" id="KW-0547">Nucleotide-binding</keyword>
<protein>
    <recommendedName>
        <fullName evidence="11">Hydroxyethylthiazole kinase</fullName>
        <ecNumber evidence="11">2.7.1.50</ecNumber>
    </recommendedName>
    <alternativeName>
        <fullName evidence="11">4-methyl-5-beta-hydroxyethylthiazole kinase</fullName>
        <shortName evidence="11">TH kinase</shortName>
        <shortName evidence="11">Thz kinase</shortName>
    </alternativeName>
</protein>
<gene>
    <name evidence="11 12" type="primary">thiM</name>
    <name evidence="12" type="ORF">ACFSDB_06310</name>
</gene>